<name>A0A9X9X6Z9_9PROT</name>
<feature type="region of interest" description="Disordered" evidence="4">
    <location>
        <begin position="1"/>
        <end position="21"/>
    </location>
</feature>
<dbReference type="PANTHER" id="PTHR32347">
    <property type="entry name" value="EFFLUX SYSTEM COMPONENT YKNX-RELATED"/>
    <property type="match status" value="1"/>
</dbReference>
<keyword evidence="5" id="KW-0472">Membrane</keyword>
<dbReference type="GO" id="GO:0016020">
    <property type="term" value="C:membrane"/>
    <property type="evidence" value="ECO:0007669"/>
    <property type="project" value="InterPro"/>
</dbReference>
<dbReference type="GO" id="GO:0030313">
    <property type="term" value="C:cell envelope"/>
    <property type="evidence" value="ECO:0007669"/>
    <property type="project" value="UniProtKB-SubCell"/>
</dbReference>
<comment type="similarity">
    <text evidence="2">Belongs to the membrane fusion protein (MFP) (TC 8.A.1) family.</text>
</comment>
<sequence>MAQQQPAPSGPAQEARAPARRFRPGRRTGVALLVLAAALGAAYLLFAQPLEVGVAAPRHGVPVEVYGLGSVEARVVAVIGFEVPGTIRELHADQGDRVAAGALLATLDTRQQAARVALAEAGVTQARAALEEAGSGLGRAEVVLAQAQRTSARRQELARGRIVSEQLAEEALTAVETAAAERLQATSRVHVAQANLEQAAATLARERTLLDQHSLTAPFAAVVVTRHRERGAPARAADPVFDLVDPDTVWVRAYVDEALSGRLRVGQPASIRLRSLPGQAFQGEVARIGIENDRVGEERRVEIACRDCPADFHLGEQAEAVVTTARLDQALLVPHAAFEESDARGGVLWTVEEGRLRRRRVAFGHRTLDGQVEIPAGALPPGARVVAERPRGLREGRKAIAKPSEGGAR</sequence>
<reference evidence="7" key="2">
    <citation type="journal article" date="2021" name="Syst. Appl. Microbiol.">
        <title>Roseomonas hellenica sp. nov., isolated from roots of wild-growing Alkanna tinctoria.</title>
        <authorList>
            <person name="Rat A."/>
            <person name="Naranjo H.D."/>
            <person name="Lebbe L."/>
            <person name="Cnockaert M."/>
            <person name="Krigas N."/>
            <person name="Grigoriadou K."/>
            <person name="Maloupa E."/>
            <person name="Willems A."/>
        </authorList>
    </citation>
    <scope>NUCLEOTIDE SEQUENCE</scope>
    <source>
        <strain evidence="7">LMG 31228</strain>
    </source>
</reference>
<feature type="compositionally biased region" description="Low complexity" evidence="4">
    <location>
        <begin position="1"/>
        <end position="16"/>
    </location>
</feature>
<dbReference type="Gene3D" id="2.40.420.20">
    <property type="match status" value="1"/>
</dbReference>
<dbReference type="PANTHER" id="PTHR32347:SF14">
    <property type="entry name" value="EFFLUX SYSTEM COMPONENT YKNX-RELATED"/>
    <property type="match status" value="1"/>
</dbReference>
<dbReference type="NCBIfam" id="TIGR01730">
    <property type="entry name" value="RND_mfp"/>
    <property type="match status" value="1"/>
</dbReference>
<dbReference type="SUPFAM" id="SSF111369">
    <property type="entry name" value="HlyD-like secretion proteins"/>
    <property type="match status" value="1"/>
</dbReference>
<evidence type="ECO:0000256" key="5">
    <source>
        <dbReference type="SAM" id="Phobius"/>
    </source>
</evidence>
<dbReference type="InterPro" id="IPR006143">
    <property type="entry name" value="RND_pump_MFP"/>
</dbReference>
<dbReference type="AlphaFoldDB" id="A0A9X9X6Z9"/>
<keyword evidence="8" id="KW-1185">Reference proteome</keyword>
<dbReference type="Proteomes" id="UP001138709">
    <property type="component" value="Unassembled WGS sequence"/>
</dbReference>
<evidence type="ECO:0000313" key="8">
    <source>
        <dbReference type="Proteomes" id="UP001138709"/>
    </source>
</evidence>
<feature type="domain" description="CusB-like beta-barrel" evidence="6">
    <location>
        <begin position="248"/>
        <end position="288"/>
    </location>
</feature>
<gene>
    <name evidence="7" type="ORF">GXW74_03230</name>
</gene>
<comment type="subcellular location">
    <subcellularLocation>
        <location evidence="1">Cell envelope</location>
    </subcellularLocation>
</comment>
<evidence type="ECO:0000313" key="7">
    <source>
        <dbReference type="EMBL" id="MBR0679485.1"/>
    </source>
</evidence>
<dbReference type="EMBL" id="JAAEDL010000002">
    <property type="protein sequence ID" value="MBR0679485.1"/>
    <property type="molecule type" value="Genomic_DNA"/>
</dbReference>
<evidence type="ECO:0000259" key="6">
    <source>
        <dbReference type="Pfam" id="PF25954"/>
    </source>
</evidence>
<keyword evidence="5" id="KW-0812">Transmembrane</keyword>
<dbReference type="Gene3D" id="2.40.30.170">
    <property type="match status" value="1"/>
</dbReference>
<feature type="region of interest" description="Disordered" evidence="4">
    <location>
        <begin position="390"/>
        <end position="409"/>
    </location>
</feature>
<evidence type="ECO:0000256" key="4">
    <source>
        <dbReference type="SAM" id="MobiDB-lite"/>
    </source>
</evidence>
<reference evidence="7" key="1">
    <citation type="submission" date="2020-01" db="EMBL/GenBank/DDBJ databases">
        <authorList>
            <person name="Rat A."/>
        </authorList>
    </citation>
    <scope>NUCLEOTIDE SEQUENCE</scope>
    <source>
        <strain evidence="7">LMG 31228</strain>
    </source>
</reference>
<proteinExistence type="inferred from homology"/>
<evidence type="ECO:0000256" key="2">
    <source>
        <dbReference type="ARBA" id="ARBA00009477"/>
    </source>
</evidence>
<keyword evidence="3" id="KW-0175">Coiled coil</keyword>
<dbReference type="RefSeq" id="WP_211844838.1">
    <property type="nucleotide sequence ID" value="NZ_JAAEDL010000002.1"/>
</dbReference>
<dbReference type="GO" id="GO:0022857">
    <property type="term" value="F:transmembrane transporter activity"/>
    <property type="evidence" value="ECO:0007669"/>
    <property type="project" value="InterPro"/>
</dbReference>
<evidence type="ECO:0000256" key="3">
    <source>
        <dbReference type="ARBA" id="ARBA00023054"/>
    </source>
</evidence>
<accession>A0A9X9X6Z9</accession>
<dbReference type="Gene3D" id="1.10.287.470">
    <property type="entry name" value="Helix hairpin bin"/>
    <property type="match status" value="1"/>
</dbReference>
<dbReference type="InterPro" id="IPR058792">
    <property type="entry name" value="Beta-barrel_RND_2"/>
</dbReference>
<comment type="caution">
    <text evidence="7">The sequence shown here is derived from an EMBL/GenBank/DDBJ whole genome shotgun (WGS) entry which is preliminary data.</text>
</comment>
<protein>
    <submittedName>
        <fullName evidence="7">Efflux RND transporter periplasmic adaptor subunit</fullName>
    </submittedName>
</protein>
<organism evidence="7 8">
    <name type="scientific">Neoroseomonas eburnea</name>
    <dbReference type="NCBI Taxonomy" id="1346889"/>
    <lineage>
        <taxon>Bacteria</taxon>
        <taxon>Pseudomonadati</taxon>
        <taxon>Pseudomonadota</taxon>
        <taxon>Alphaproteobacteria</taxon>
        <taxon>Acetobacterales</taxon>
        <taxon>Acetobacteraceae</taxon>
        <taxon>Neoroseomonas</taxon>
    </lineage>
</organism>
<dbReference type="InterPro" id="IPR050465">
    <property type="entry name" value="UPF0194_transport"/>
</dbReference>
<evidence type="ECO:0000256" key="1">
    <source>
        <dbReference type="ARBA" id="ARBA00004196"/>
    </source>
</evidence>
<feature type="transmembrane region" description="Helical" evidence="5">
    <location>
        <begin position="29"/>
        <end position="46"/>
    </location>
</feature>
<dbReference type="Pfam" id="PF25954">
    <property type="entry name" value="Beta-barrel_RND_2"/>
    <property type="match status" value="1"/>
</dbReference>
<dbReference type="Gene3D" id="2.40.50.100">
    <property type="match status" value="1"/>
</dbReference>
<keyword evidence="5" id="KW-1133">Transmembrane helix</keyword>